<protein>
    <submittedName>
        <fullName evidence="5">NAD(P)/FAD-dependent oxidoreductase</fullName>
    </submittedName>
</protein>
<dbReference type="Pfam" id="PF07992">
    <property type="entry name" value="Pyr_redox_2"/>
    <property type="match status" value="1"/>
</dbReference>
<comment type="caution">
    <text evidence="5">The sequence shown here is derived from an EMBL/GenBank/DDBJ whole genome shotgun (WGS) entry which is preliminary data.</text>
</comment>
<dbReference type="InterPro" id="IPR050097">
    <property type="entry name" value="Ferredoxin-NADP_redctase_2"/>
</dbReference>
<evidence type="ECO:0000256" key="1">
    <source>
        <dbReference type="ARBA" id="ARBA00022630"/>
    </source>
</evidence>
<sequence>MSMYDVVIIGGGPAGLGAAVALSRARREVLVVDAGEPRNKRASRANSYLGREGIAPRELLAIGRAEVDQYGGEIRDGNVVSVERAGSSTLRVGLADGSTVDGRRVLLATGVVDELPDIPGVQERWGRDVLHCAYCHAWEVRDKVIGVIASGAASLHQAQLWRQWTDRVVFFVNDSLELKVSDRAELAARGIAVVEGQVSEIEVTDDALSGIRVGDDTIAVQVALVFPVSTARTELLGQLGLLPEEKHMDDQVIGTTLTDVDVFGATGVPGVWAAGNVRGHRAQIIDAAAQGVQTGAMINIDLVHEEVAAAVVALPFSSEREREVAERVVVKR</sequence>
<organism evidence="5 6">
    <name type="scientific">Amycolatopsis minnesotensis</name>
    <dbReference type="NCBI Taxonomy" id="337894"/>
    <lineage>
        <taxon>Bacteria</taxon>
        <taxon>Bacillati</taxon>
        <taxon>Actinomycetota</taxon>
        <taxon>Actinomycetes</taxon>
        <taxon>Pseudonocardiales</taxon>
        <taxon>Pseudonocardiaceae</taxon>
        <taxon>Amycolatopsis</taxon>
    </lineage>
</organism>
<dbReference type="EMBL" id="BAAANN010000012">
    <property type="protein sequence ID" value="GAA1960694.1"/>
    <property type="molecule type" value="Genomic_DNA"/>
</dbReference>
<dbReference type="PRINTS" id="PR00469">
    <property type="entry name" value="PNDRDTASEII"/>
</dbReference>
<dbReference type="RefSeq" id="WP_344418978.1">
    <property type="nucleotide sequence ID" value="NZ_BAAANN010000012.1"/>
</dbReference>
<comment type="catalytic activity">
    <reaction evidence="3">
        <text>[thioredoxin]-dithiol + NADP(+) = [thioredoxin]-disulfide + NADPH + H(+)</text>
        <dbReference type="Rhea" id="RHEA:20345"/>
        <dbReference type="Rhea" id="RHEA-COMP:10698"/>
        <dbReference type="Rhea" id="RHEA-COMP:10700"/>
        <dbReference type="ChEBI" id="CHEBI:15378"/>
        <dbReference type="ChEBI" id="CHEBI:29950"/>
        <dbReference type="ChEBI" id="CHEBI:50058"/>
        <dbReference type="ChEBI" id="CHEBI:57783"/>
        <dbReference type="ChEBI" id="CHEBI:58349"/>
        <dbReference type="EC" id="1.8.1.9"/>
    </reaction>
</comment>
<reference evidence="5 6" key="1">
    <citation type="journal article" date="2019" name="Int. J. Syst. Evol. Microbiol.">
        <title>The Global Catalogue of Microorganisms (GCM) 10K type strain sequencing project: providing services to taxonomists for standard genome sequencing and annotation.</title>
        <authorList>
            <consortium name="The Broad Institute Genomics Platform"/>
            <consortium name="The Broad Institute Genome Sequencing Center for Infectious Disease"/>
            <person name="Wu L."/>
            <person name="Ma J."/>
        </authorList>
    </citation>
    <scope>NUCLEOTIDE SEQUENCE [LARGE SCALE GENOMIC DNA]</scope>
    <source>
        <strain evidence="5 6">JCM 14545</strain>
    </source>
</reference>
<keyword evidence="1" id="KW-0285">Flavoprotein</keyword>
<keyword evidence="6" id="KW-1185">Reference proteome</keyword>
<proteinExistence type="predicted"/>
<evidence type="ECO:0000313" key="5">
    <source>
        <dbReference type="EMBL" id="GAA1960694.1"/>
    </source>
</evidence>
<evidence type="ECO:0000256" key="2">
    <source>
        <dbReference type="ARBA" id="ARBA00023002"/>
    </source>
</evidence>
<name>A0ABN2QZ23_9PSEU</name>
<dbReference type="InterPro" id="IPR023753">
    <property type="entry name" value="FAD/NAD-binding_dom"/>
</dbReference>
<dbReference type="PRINTS" id="PR00368">
    <property type="entry name" value="FADPNR"/>
</dbReference>
<keyword evidence="2" id="KW-0560">Oxidoreductase</keyword>
<evidence type="ECO:0000259" key="4">
    <source>
        <dbReference type="Pfam" id="PF07992"/>
    </source>
</evidence>
<gene>
    <name evidence="5" type="ORF">GCM10009754_34150</name>
</gene>
<feature type="domain" description="FAD/NAD(P)-binding" evidence="4">
    <location>
        <begin position="4"/>
        <end position="291"/>
    </location>
</feature>
<evidence type="ECO:0000256" key="3">
    <source>
        <dbReference type="ARBA" id="ARBA00048132"/>
    </source>
</evidence>
<dbReference type="SUPFAM" id="SSF51905">
    <property type="entry name" value="FAD/NAD(P)-binding domain"/>
    <property type="match status" value="1"/>
</dbReference>
<dbReference type="InterPro" id="IPR036188">
    <property type="entry name" value="FAD/NAD-bd_sf"/>
</dbReference>
<dbReference type="PANTHER" id="PTHR48105">
    <property type="entry name" value="THIOREDOXIN REDUCTASE 1-RELATED-RELATED"/>
    <property type="match status" value="1"/>
</dbReference>
<dbReference type="Proteomes" id="UP001501116">
    <property type="component" value="Unassembled WGS sequence"/>
</dbReference>
<evidence type="ECO:0000313" key="6">
    <source>
        <dbReference type="Proteomes" id="UP001501116"/>
    </source>
</evidence>
<accession>A0ABN2QZ23</accession>
<dbReference type="Gene3D" id="3.50.50.60">
    <property type="entry name" value="FAD/NAD(P)-binding domain"/>
    <property type="match status" value="2"/>
</dbReference>